<protein>
    <submittedName>
        <fullName evidence="1">Uncharacterized protein</fullName>
    </submittedName>
</protein>
<organism evidence="1 2">
    <name type="scientific">Meloidogyne enterolobii</name>
    <name type="common">Root-knot nematode worm</name>
    <name type="synonym">Meloidogyne mayaguensis</name>
    <dbReference type="NCBI Taxonomy" id="390850"/>
    <lineage>
        <taxon>Eukaryota</taxon>
        <taxon>Metazoa</taxon>
        <taxon>Ecdysozoa</taxon>
        <taxon>Nematoda</taxon>
        <taxon>Chromadorea</taxon>
        <taxon>Rhabditida</taxon>
        <taxon>Tylenchina</taxon>
        <taxon>Tylenchomorpha</taxon>
        <taxon>Tylenchoidea</taxon>
        <taxon>Meloidogynidae</taxon>
        <taxon>Meloidogyninae</taxon>
        <taxon>Meloidogyne</taxon>
    </lineage>
</organism>
<dbReference type="Proteomes" id="UP000580250">
    <property type="component" value="Unassembled WGS sequence"/>
</dbReference>
<reference evidence="1 2" key="1">
    <citation type="submission" date="2020-08" db="EMBL/GenBank/DDBJ databases">
        <authorList>
            <person name="Koutsovoulos G."/>
            <person name="Danchin GJ E."/>
        </authorList>
    </citation>
    <scope>NUCLEOTIDE SEQUENCE [LARGE SCALE GENOMIC DNA]</scope>
</reference>
<proteinExistence type="predicted"/>
<accession>A0A6V7V2U3</accession>
<evidence type="ECO:0000313" key="1">
    <source>
        <dbReference type="EMBL" id="CAD2169107.1"/>
    </source>
</evidence>
<dbReference type="EMBL" id="CAJEWN010000148">
    <property type="protein sequence ID" value="CAD2169107.1"/>
    <property type="molecule type" value="Genomic_DNA"/>
</dbReference>
<evidence type="ECO:0000313" key="2">
    <source>
        <dbReference type="Proteomes" id="UP000580250"/>
    </source>
</evidence>
<gene>
    <name evidence="1" type="ORF">MENT_LOCUS20426</name>
</gene>
<dbReference type="AlphaFoldDB" id="A0A6V7V2U3"/>
<comment type="caution">
    <text evidence="1">The sequence shown here is derived from an EMBL/GenBank/DDBJ whole genome shotgun (WGS) entry which is preliminary data.</text>
</comment>
<sequence>MVVYRSPLSPSIRSLHSANSNVKLTRENIFKKIKITYGREGIDERMLSII</sequence>
<name>A0A6V7V2U3_MELEN</name>